<protein>
    <submittedName>
        <fullName evidence="9">BZIP transcription factor (MetR)</fullName>
    </submittedName>
</protein>
<keyword evidence="6" id="KW-0175">Coiled coil</keyword>
<evidence type="ECO:0000256" key="5">
    <source>
        <dbReference type="ARBA" id="ARBA00023242"/>
    </source>
</evidence>
<evidence type="ECO:0000259" key="8">
    <source>
        <dbReference type="PROSITE" id="PS50217"/>
    </source>
</evidence>
<sequence length="300" mass="32537">MAEYNGRRAPNFSQYLDDLNAIPSPYDQAVQQQQGSYNLDADLSLFTNAEFFDFDNFGDLNLPGFDSVESDNLKKENNQATGQNPDMEFLDLLGGFNNMPEYSATGFNSVNAQPQPPSLQNAPFSTVPQMPNGPLNAASSPNESISTSSPSPAGQSQTPGPAPASATSSSAPGPKRKNTQKSAAISVEEAARVAAEEDKRRRNTAASARFRVKKKMREQALEKTVKETTEKNTALEARVTALELENQWLKNLITEKNGQTSEEGKKSENDIADMFKKFLASQKAEGQRSSAESRIGVGTA</sequence>
<dbReference type="OrthoDB" id="1939598at2759"/>
<dbReference type="PROSITE" id="PS00036">
    <property type="entry name" value="BZIP_BASIC"/>
    <property type="match status" value="1"/>
</dbReference>
<dbReference type="RefSeq" id="XP_015401246.1">
    <property type="nucleotide sequence ID" value="XM_015556668.1"/>
</dbReference>
<keyword evidence="4" id="KW-0804">Transcription</keyword>
<evidence type="ECO:0000313" key="10">
    <source>
        <dbReference type="Proteomes" id="UP000037505"/>
    </source>
</evidence>
<evidence type="ECO:0000256" key="6">
    <source>
        <dbReference type="SAM" id="Coils"/>
    </source>
</evidence>
<dbReference type="CDD" id="cd14705">
    <property type="entry name" value="bZIP_Zip1"/>
    <property type="match status" value="1"/>
</dbReference>
<dbReference type="Pfam" id="PF07716">
    <property type="entry name" value="bZIP_2"/>
    <property type="match status" value="1"/>
</dbReference>
<dbReference type="GO" id="GO:0000977">
    <property type="term" value="F:RNA polymerase II transcription regulatory region sequence-specific DNA binding"/>
    <property type="evidence" value="ECO:0007669"/>
    <property type="project" value="TreeGrafter"/>
</dbReference>
<evidence type="ECO:0000256" key="4">
    <source>
        <dbReference type="ARBA" id="ARBA00023163"/>
    </source>
</evidence>
<feature type="region of interest" description="Disordered" evidence="7">
    <location>
        <begin position="105"/>
        <end position="211"/>
    </location>
</feature>
<feature type="compositionally biased region" description="Basic and acidic residues" evidence="7">
    <location>
        <begin position="189"/>
        <end position="200"/>
    </location>
</feature>
<dbReference type="SMART" id="SM00338">
    <property type="entry name" value="BRLZ"/>
    <property type="match status" value="1"/>
</dbReference>
<evidence type="ECO:0000313" key="9">
    <source>
        <dbReference type="EMBL" id="KNG80323.1"/>
    </source>
</evidence>
<accession>A0A0L1IMC5</accession>
<dbReference type="Gene3D" id="1.20.5.170">
    <property type="match status" value="1"/>
</dbReference>
<dbReference type="InterPro" id="IPR004827">
    <property type="entry name" value="bZIP"/>
</dbReference>
<evidence type="ECO:0000256" key="2">
    <source>
        <dbReference type="ARBA" id="ARBA00023015"/>
    </source>
</evidence>
<evidence type="ECO:0000256" key="7">
    <source>
        <dbReference type="SAM" id="MobiDB-lite"/>
    </source>
</evidence>
<keyword evidence="3" id="KW-0238">DNA-binding</keyword>
<dbReference type="GO" id="GO:0005634">
    <property type="term" value="C:nucleus"/>
    <property type="evidence" value="ECO:0007669"/>
    <property type="project" value="UniProtKB-SubCell"/>
</dbReference>
<dbReference type="PROSITE" id="PS50217">
    <property type="entry name" value="BZIP"/>
    <property type="match status" value="1"/>
</dbReference>
<evidence type="ECO:0000256" key="1">
    <source>
        <dbReference type="ARBA" id="ARBA00004123"/>
    </source>
</evidence>
<evidence type="ECO:0000256" key="3">
    <source>
        <dbReference type="ARBA" id="ARBA00023125"/>
    </source>
</evidence>
<feature type="coiled-coil region" evidence="6">
    <location>
        <begin position="218"/>
        <end position="245"/>
    </location>
</feature>
<feature type="compositionally biased region" description="Low complexity" evidence="7">
    <location>
        <begin position="138"/>
        <end position="173"/>
    </location>
</feature>
<dbReference type="STRING" id="1509407.A0A0L1IMC5"/>
<dbReference type="SUPFAM" id="SSF57959">
    <property type="entry name" value="Leucine zipper domain"/>
    <property type="match status" value="1"/>
</dbReference>
<gene>
    <name evidence="9" type="ORF">ANOM_011412</name>
</gene>
<comment type="caution">
    <text evidence="9">The sequence shown here is derived from an EMBL/GenBank/DDBJ whole genome shotgun (WGS) entry which is preliminary data.</text>
</comment>
<name>A0A0L1IMC5_ASPN3</name>
<keyword evidence="10" id="KW-1185">Reference proteome</keyword>
<proteinExistence type="predicted"/>
<dbReference type="PANTHER" id="PTHR13044">
    <property type="entry name" value="ACTIVATING TRANSCRIPTION FACTOR ATF 4/5"/>
    <property type="match status" value="1"/>
</dbReference>
<dbReference type="GeneID" id="26813216"/>
<dbReference type="PANTHER" id="PTHR13044:SF14">
    <property type="entry name" value="CRYPTOCEPHAL, ISOFORM A"/>
    <property type="match status" value="1"/>
</dbReference>
<feature type="compositionally biased region" description="Polar residues" evidence="7">
    <location>
        <begin position="105"/>
        <end position="129"/>
    </location>
</feature>
<dbReference type="GO" id="GO:0001228">
    <property type="term" value="F:DNA-binding transcription activator activity, RNA polymerase II-specific"/>
    <property type="evidence" value="ECO:0007669"/>
    <property type="project" value="TreeGrafter"/>
</dbReference>
<keyword evidence="5" id="KW-0539">Nucleus</keyword>
<dbReference type="Proteomes" id="UP000037505">
    <property type="component" value="Unassembled WGS sequence"/>
</dbReference>
<dbReference type="FunFam" id="1.20.5.170:FF:000075">
    <property type="entry name" value="BZIP transcription factor (MetR)"/>
    <property type="match status" value="1"/>
</dbReference>
<comment type="subcellular location">
    <subcellularLocation>
        <location evidence="1">Nucleus</location>
    </subcellularLocation>
</comment>
<organism evidence="9 10">
    <name type="scientific">Aspergillus nomiae NRRL (strain ATCC 15546 / NRRL 13137 / CBS 260.88 / M93)</name>
    <dbReference type="NCBI Taxonomy" id="1509407"/>
    <lineage>
        <taxon>Eukaryota</taxon>
        <taxon>Fungi</taxon>
        <taxon>Dikarya</taxon>
        <taxon>Ascomycota</taxon>
        <taxon>Pezizomycotina</taxon>
        <taxon>Eurotiomycetes</taxon>
        <taxon>Eurotiomycetidae</taxon>
        <taxon>Eurotiales</taxon>
        <taxon>Aspergillaceae</taxon>
        <taxon>Aspergillus</taxon>
        <taxon>Aspergillus subgen. Circumdati</taxon>
    </lineage>
</organism>
<feature type="region of interest" description="Disordered" evidence="7">
    <location>
        <begin position="281"/>
        <end position="300"/>
    </location>
</feature>
<dbReference type="InterPro" id="IPR046347">
    <property type="entry name" value="bZIP_sf"/>
</dbReference>
<feature type="domain" description="BZIP" evidence="8">
    <location>
        <begin position="197"/>
        <end position="256"/>
    </location>
</feature>
<dbReference type="EMBL" id="JNOM01000633">
    <property type="protein sequence ID" value="KNG80323.1"/>
    <property type="molecule type" value="Genomic_DNA"/>
</dbReference>
<dbReference type="AlphaFoldDB" id="A0A0L1IMC5"/>
<keyword evidence="2" id="KW-0805">Transcription regulation</keyword>
<reference evidence="9 10" key="1">
    <citation type="submission" date="2014-06" db="EMBL/GenBank/DDBJ databases">
        <title>The Genome of the Aflatoxigenic Filamentous Fungus Aspergillus nomius.</title>
        <authorList>
            <person name="Moore M.G."/>
            <person name="Shannon B.M."/>
            <person name="Brian M.M."/>
        </authorList>
    </citation>
    <scope>NUCLEOTIDE SEQUENCE [LARGE SCALE GENOMIC DNA]</scope>
    <source>
        <strain evidence="9 10">NRRL 13137</strain>
    </source>
</reference>